<keyword evidence="3" id="KW-1185">Reference proteome</keyword>
<name>A0A377GA77_9GAMM</name>
<keyword evidence="1" id="KW-0472">Membrane</keyword>
<dbReference type="Proteomes" id="UP000254554">
    <property type="component" value="Unassembled WGS sequence"/>
</dbReference>
<protein>
    <submittedName>
        <fullName evidence="2">Protein of uncharacterized function (DUF2905)</fullName>
    </submittedName>
</protein>
<dbReference type="InterPro" id="IPR021320">
    <property type="entry name" value="DUF2905"/>
</dbReference>
<dbReference type="PANTHER" id="PTHR36443">
    <property type="entry name" value="BSR5223 PROTEIN"/>
    <property type="match status" value="1"/>
</dbReference>
<dbReference type="PANTHER" id="PTHR36443:SF1">
    <property type="entry name" value="BSR5223 PROTEIN"/>
    <property type="match status" value="1"/>
</dbReference>
<dbReference type="STRING" id="1094715.GCA_000236165_00619"/>
<dbReference type="Pfam" id="PF11146">
    <property type="entry name" value="DUF2905"/>
    <property type="match status" value="1"/>
</dbReference>
<reference evidence="2 3" key="1">
    <citation type="submission" date="2018-06" db="EMBL/GenBank/DDBJ databases">
        <authorList>
            <consortium name="Pathogen Informatics"/>
            <person name="Doyle S."/>
        </authorList>
    </citation>
    <scope>NUCLEOTIDE SEQUENCE [LARGE SCALE GENOMIC DNA]</scope>
    <source>
        <strain evidence="2 3">NCTC11370</strain>
    </source>
</reference>
<dbReference type="AlphaFoldDB" id="A0A377GA77"/>
<feature type="transmembrane region" description="Helical" evidence="1">
    <location>
        <begin position="44"/>
        <end position="65"/>
    </location>
</feature>
<keyword evidence="1" id="KW-0812">Transmembrane</keyword>
<feature type="transmembrane region" description="Helical" evidence="1">
    <location>
        <begin position="5"/>
        <end position="24"/>
    </location>
</feature>
<evidence type="ECO:0000313" key="2">
    <source>
        <dbReference type="EMBL" id="STO21727.1"/>
    </source>
</evidence>
<organism evidence="2 3">
    <name type="scientific">Fluoribacter dumoffii</name>
    <dbReference type="NCBI Taxonomy" id="463"/>
    <lineage>
        <taxon>Bacteria</taxon>
        <taxon>Pseudomonadati</taxon>
        <taxon>Pseudomonadota</taxon>
        <taxon>Gammaproteobacteria</taxon>
        <taxon>Legionellales</taxon>
        <taxon>Legionellaceae</taxon>
        <taxon>Fluoribacter</taxon>
    </lineage>
</organism>
<evidence type="ECO:0000313" key="3">
    <source>
        <dbReference type="Proteomes" id="UP000254554"/>
    </source>
</evidence>
<evidence type="ECO:0000256" key="1">
    <source>
        <dbReference type="SAM" id="Phobius"/>
    </source>
</evidence>
<dbReference type="GeneID" id="93294426"/>
<dbReference type="RefSeq" id="WP_010653996.1">
    <property type="nucleotide sequence ID" value="NZ_JAPHOO010000001.1"/>
</dbReference>
<dbReference type="EMBL" id="UGGT01000001">
    <property type="protein sequence ID" value="STO21727.1"/>
    <property type="molecule type" value="Genomic_DNA"/>
</dbReference>
<gene>
    <name evidence="2" type="ORF">NCTC11370_01806</name>
</gene>
<proteinExistence type="predicted"/>
<sequence>MAQKILIITGIILLIAGIFWPFLIKMGLGKLPGDIIIQKNNFTFYFPITTCIVISLIITLVFWFFSK</sequence>
<keyword evidence="1" id="KW-1133">Transmembrane helix</keyword>
<accession>A0A377GA77</accession>
<dbReference type="OrthoDB" id="9811610at2"/>